<evidence type="ECO:0000313" key="3">
    <source>
        <dbReference type="Proteomes" id="UP001065174"/>
    </source>
</evidence>
<protein>
    <submittedName>
        <fullName evidence="2">DUF952 domain-containing protein</fullName>
    </submittedName>
</protein>
<feature type="transmembrane region" description="Helical" evidence="1">
    <location>
        <begin position="89"/>
        <end position="106"/>
    </location>
</feature>
<proteinExistence type="predicted"/>
<reference evidence="2" key="1">
    <citation type="submission" date="2022-09" db="EMBL/GenBank/DDBJ databases">
        <title>Comparative genomics and taxonomic characterization of three novel marine species of genus Reichenbachiella exhibiting antioxidant and polysaccharide degradation activities.</title>
        <authorList>
            <person name="Muhammad N."/>
            <person name="Lee Y.-J."/>
            <person name="Ko J."/>
            <person name="Kim S.-G."/>
        </authorList>
    </citation>
    <scope>NUCLEOTIDE SEQUENCE</scope>
    <source>
        <strain evidence="2">BKB1-1</strain>
    </source>
</reference>
<keyword evidence="1" id="KW-0472">Membrane</keyword>
<dbReference type="InterPro" id="IPR009297">
    <property type="entry name" value="DUF952"/>
</dbReference>
<name>A0ABY6CUM1_9BACT</name>
<evidence type="ECO:0000313" key="2">
    <source>
        <dbReference type="EMBL" id="UXP31935.1"/>
    </source>
</evidence>
<evidence type="ECO:0000256" key="1">
    <source>
        <dbReference type="SAM" id="Phobius"/>
    </source>
</evidence>
<dbReference type="RefSeq" id="WP_262309374.1">
    <property type="nucleotide sequence ID" value="NZ_CP106679.1"/>
</dbReference>
<dbReference type="Proteomes" id="UP001065174">
    <property type="component" value="Chromosome"/>
</dbReference>
<dbReference type="EMBL" id="CP106679">
    <property type="protein sequence ID" value="UXP31935.1"/>
    <property type="molecule type" value="Genomic_DNA"/>
</dbReference>
<dbReference type="PANTHER" id="PTHR34129:SF1">
    <property type="entry name" value="DUF952 DOMAIN-CONTAINING PROTEIN"/>
    <property type="match status" value="1"/>
</dbReference>
<sequence>MSDQEEMTKQEAAVLQCYMNKEGDNSNKIILYSGMMQIVHKGKSTVIDFDKIKLIQVQTKKLIVALVGGGIGTSLSMMALPLGWYNYNLNLFSIFFFFGLMYWGFIGQKALVVEEKNHQHVFLLGQVNFVVSRLISHLYQRMNTQRSVLAQPIFHLTTAELWNSQLSEFNYTHSSLETEGFIHCSVMEELMISYQRYFDAGVDMVLLVIHPDRLDQRLEWEYVESRQARFPHVMGPINKSSIVSALLFHGEEKLQNLLS</sequence>
<accession>A0ABY6CUM1</accession>
<dbReference type="Gene3D" id="3.20.170.20">
    <property type="entry name" value="Protein of unknown function DUF952"/>
    <property type="match status" value="1"/>
</dbReference>
<dbReference type="PANTHER" id="PTHR34129">
    <property type="entry name" value="BLR1139 PROTEIN"/>
    <property type="match status" value="1"/>
</dbReference>
<dbReference type="SUPFAM" id="SSF56399">
    <property type="entry name" value="ADP-ribosylation"/>
    <property type="match status" value="1"/>
</dbReference>
<gene>
    <name evidence="2" type="ORF">N6H18_16440</name>
</gene>
<organism evidence="2 3">
    <name type="scientific">Reichenbachiella agarivorans</name>
    <dbReference type="NCBI Taxonomy" id="2979464"/>
    <lineage>
        <taxon>Bacteria</taxon>
        <taxon>Pseudomonadati</taxon>
        <taxon>Bacteroidota</taxon>
        <taxon>Cytophagia</taxon>
        <taxon>Cytophagales</taxon>
        <taxon>Reichenbachiellaceae</taxon>
        <taxon>Reichenbachiella</taxon>
    </lineage>
</organism>
<dbReference type="Pfam" id="PF06108">
    <property type="entry name" value="DUF952"/>
    <property type="match status" value="1"/>
</dbReference>
<keyword evidence="1" id="KW-1133">Transmembrane helix</keyword>
<keyword evidence="3" id="KW-1185">Reference proteome</keyword>
<feature type="transmembrane region" description="Helical" evidence="1">
    <location>
        <begin position="62"/>
        <end position="83"/>
    </location>
</feature>
<keyword evidence="1" id="KW-0812">Transmembrane</keyword>